<dbReference type="PANTHER" id="PTHR36617:SF5">
    <property type="entry name" value="OS05G0421675 PROTEIN"/>
    <property type="match status" value="1"/>
</dbReference>
<dbReference type="AlphaFoldDB" id="A0A2Z6NXB5"/>
<dbReference type="Proteomes" id="UP000242715">
    <property type="component" value="Unassembled WGS sequence"/>
</dbReference>
<dbReference type="OrthoDB" id="1932527at2759"/>
<dbReference type="PANTHER" id="PTHR36617">
    <property type="entry name" value="PROTEIN, PUTATIVE-RELATED"/>
    <property type="match status" value="1"/>
</dbReference>
<accession>A0A2Z6NXB5</accession>
<feature type="domain" description="Reverse transcriptase zinc-binding" evidence="1">
    <location>
        <begin position="263"/>
        <end position="351"/>
    </location>
</feature>
<organism evidence="2 3">
    <name type="scientific">Trifolium subterraneum</name>
    <name type="common">Subterranean clover</name>
    <dbReference type="NCBI Taxonomy" id="3900"/>
    <lineage>
        <taxon>Eukaryota</taxon>
        <taxon>Viridiplantae</taxon>
        <taxon>Streptophyta</taxon>
        <taxon>Embryophyta</taxon>
        <taxon>Tracheophyta</taxon>
        <taxon>Spermatophyta</taxon>
        <taxon>Magnoliopsida</taxon>
        <taxon>eudicotyledons</taxon>
        <taxon>Gunneridae</taxon>
        <taxon>Pentapetalae</taxon>
        <taxon>rosids</taxon>
        <taxon>fabids</taxon>
        <taxon>Fabales</taxon>
        <taxon>Fabaceae</taxon>
        <taxon>Papilionoideae</taxon>
        <taxon>50 kb inversion clade</taxon>
        <taxon>NPAAA clade</taxon>
        <taxon>Hologalegina</taxon>
        <taxon>IRL clade</taxon>
        <taxon>Trifolieae</taxon>
        <taxon>Trifolium</taxon>
    </lineage>
</organism>
<evidence type="ECO:0000313" key="3">
    <source>
        <dbReference type="Proteomes" id="UP000242715"/>
    </source>
</evidence>
<sequence>MEEQNLFTGYSAGETTPLSVSHLQFADDTLLLWTKSWDNVRALRAVLVLFETMSGLKAFEFLGTGFDSFEESFIGMAESFSFFWRSSGSAKVREFNLALLEKWCWRMFVDREGFWLRVLAARYGVERVRLCAGGSRGSAWSRELVSIRDGGGDLEGGWFRRHILRKVGDGANTFFWTDPWMVRTPLSERFGRLFDLAVNKSVSVAEMFQSGWEVGGEAWVWRRPLRAWEEEMLGECQTLLLTVSLQAFSYDRWLWQPYLDGGYSVCGAYQILTAHDVVPLDAAADLIWHTQVPLKVSIFAWRLLRDRLPTKVNLISRGILPMEDHLCVSGCGAVESAQHVFLSCSTFRPLWNMVNSCICSSLATAQTPSDHFVQFTTSAGGTRGCRSFMQLIWLACV</sequence>
<dbReference type="Pfam" id="PF13966">
    <property type="entry name" value="zf-RVT"/>
    <property type="match status" value="1"/>
</dbReference>
<keyword evidence="3" id="KW-1185">Reference proteome</keyword>
<proteinExistence type="predicted"/>
<protein>
    <recommendedName>
        <fullName evidence="1">Reverse transcriptase zinc-binding domain-containing protein</fullName>
    </recommendedName>
</protein>
<gene>
    <name evidence="2" type="ORF">TSUD_406310</name>
</gene>
<evidence type="ECO:0000259" key="1">
    <source>
        <dbReference type="Pfam" id="PF13966"/>
    </source>
</evidence>
<reference evidence="3" key="1">
    <citation type="journal article" date="2017" name="Front. Plant Sci.">
        <title>Climate Clever Clovers: New Paradigm to Reduce the Environmental Footprint of Ruminants by Breeding Low Methanogenic Forages Utilizing Haplotype Variation.</title>
        <authorList>
            <person name="Kaur P."/>
            <person name="Appels R."/>
            <person name="Bayer P.E."/>
            <person name="Keeble-Gagnere G."/>
            <person name="Wang J."/>
            <person name="Hirakawa H."/>
            <person name="Shirasawa K."/>
            <person name="Vercoe P."/>
            <person name="Stefanova K."/>
            <person name="Durmic Z."/>
            <person name="Nichols P."/>
            <person name="Revell C."/>
            <person name="Isobe S.N."/>
            <person name="Edwards D."/>
            <person name="Erskine W."/>
        </authorList>
    </citation>
    <scope>NUCLEOTIDE SEQUENCE [LARGE SCALE GENOMIC DNA]</scope>
    <source>
        <strain evidence="3">cv. Daliak</strain>
    </source>
</reference>
<dbReference type="InterPro" id="IPR026960">
    <property type="entry name" value="RVT-Znf"/>
</dbReference>
<evidence type="ECO:0000313" key="2">
    <source>
        <dbReference type="EMBL" id="GAU48788.1"/>
    </source>
</evidence>
<dbReference type="EMBL" id="DF974472">
    <property type="protein sequence ID" value="GAU48788.1"/>
    <property type="molecule type" value="Genomic_DNA"/>
</dbReference>
<name>A0A2Z6NXB5_TRISU</name>